<protein>
    <recommendedName>
        <fullName evidence="2">Rho termination factor-like N-terminal domain-containing protein</fullName>
    </recommendedName>
</protein>
<evidence type="ECO:0000313" key="4">
    <source>
        <dbReference type="Proteomes" id="UP000037387"/>
    </source>
</evidence>
<dbReference type="AlphaFoldDB" id="A0A0M0F694"/>
<sequence>MWRSGELRVRADDGRASLTGDRPPRRGGRHETREDAVPKRDPGPSVKDPELYEKLRDQGDSKEKAARIANAAAGSSRKSVGRKGGKAGDYDDWTVEKLRKRAAEIGIEGRSSMRKAELVKALRSH</sequence>
<dbReference type="Proteomes" id="UP000037387">
    <property type="component" value="Unassembled WGS sequence"/>
</dbReference>
<feature type="compositionally biased region" description="Low complexity" evidence="1">
    <location>
        <begin position="67"/>
        <end position="78"/>
    </location>
</feature>
<evidence type="ECO:0000313" key="3">
    <source>
        <dbReference type="EMBL" id="KON72721.1"/>
    </source>
</evidence>
<dbReference type="GO" id="GO:0006353">
    <property type="term" value="P:DNA-templated transcription termination"/>
    <property type="evidence" value="ECO:0007669"/>
    <property type="project" value="InterPro"/>
</dbReference>
<dbReference type="Pfam" id="PF23855">
    <property type="entry name" value="DUF7218"/>
    <property type="match status" value="1"/>
</dbReference>
<evidence type="ECO:0000259" key="2">
    <source>
        <dbReference type="Pfam" id="PF07498"/>
    </source>
</evidence>
<organism evidence="3 4">
    <name type="scientific">Cellulosimicrobium cellulans F16</name>
    <dbReference type="NCBI Taxonomy" id="1350482"/>
    <lineage>
        <taxon>Bacteria</taxon>
        <taxon>Bacillati</taxon>
        <taxon>Actinomycetota</taxon>
        <taxon>Actinomycetes</taxon>
        <taxon>Micrococcales</taxon>
        <taxon>Promicromonosporaceae</taxon>
        <taxon>Cellulosimicrobium</taxon>
    </lineage>
</organism>
<dbReference type="InterPro" id="IPR055642">
    <property type="entry name" value="DUF7218"/>
</dbReference>
<feature type="domain" description="Rho termination factor-like N-terminal" evidence="2">
    <location>
        <begin position="94"/>
        <end position="122"/>
    </location>
</feature>
<comment type="caution">
    <text evidence="3">The sequence shown here is derived from an EMBL/GenBank/DDBJ whole genome shotgun (WGS) entry which is preliminary data.</text>
</comment>
<dbReference type="Pfam" id="PF07498">
    <property type="entry name" value="Rho_N"/>
    <property type="match status" value="1"/>
</dbReference>
<feature type="compositionally biased region" description="Basic and acidic residues" evidence="1">
    <location>
        <begin position="29"/>
        <end position="66"/>
    </location>
</feature>
<evidence type="ECO:0000256" key="1">
    <source>
        <dbReference type="SAM" id="MobiDB-lite"/>
    </source>
</evidence>
<dbReference type="PATRIC" id="fig|1350482.3.peg.2740"/>
<keyword evidence="4" id="KW-1185">Reference proteome</keyword>
<reference evidence="3 4" key="1">
    <citation type="journal article" date="2015" name="Sci. Rep.">
        <title>Functional and structural properties of a novel cellulosome-like multienzyme complex: efficient glycoside hydrolysis of water-insoluble 7-xylosyl-10-deacetylpaclitaxel.</title>
        <authorList>
            <person name="Dou T.Y."/>
            <person name="Luan H.W."/>
            <person name="Ge G.B."/>
            <person name="Dong M.M."/>
            <person name="Zou H.F."/>
            <person name="He Y.Q."/>
            <person name="Cui P."/>
            <person name="Wang J.Y."/>
            <person name="Hao D.C."/>
            <person name="Yang S.L."/>
            <person name="Yang L."/>
        </authorList>
    </citation>
    <scope>NUCLEOTIDE SEQUENCE [LARGE SCALE GENOMIC DNA]</scope>
    <source>
        <strain evidence="3 4">F16</strain>
    </source>
</reference>
<proteinExistence type="predicted"/>
<accession>A0A0M0F694</accession>
<name>A0A0M0F694_CELCE</name>
<feature type="compositionally biased region" description="Basic and acidic residues" evidence="1">
    <location>
        <begin position="1"/>
        <end position="15"/>
    </location>
</feature>
<dbReference type="EMBL" id="ATNL01000010">
    <property type="protein sequence ID" value="KON72721.1"/>
    <property type="molecule type" value="Genomic_DNA"/>
</dbReference>
<feature type="region of interest" description="Disordered" evidence="1">
    <location>
        <begin position="1"/>
        <end position="90"/>
    </location>
</feature>
<gene>
    <name evidence="3" type="ORF">M768_19790</name>
</gene>
<dbReference type="InterPro" id="IPR011112">
    <property type="entry name" value="Rho-like_N"/>
</dbReference>